<evidence type="ECO:0000256" key="4">
    <source>
        <dbReference type="ARBA" id="ARBA00022967"/>
    </source>
</evidence>
<keyword evidence="5 8" id="KW-0249">Electron transport</keyword>
<feature type="transmembrane region" description="Helical" evidence="8">
    <location>
        <begin position="6"/>
        <end position="31"/>
    </location>
</feature>
<dbReference type="InterPro" id="IPR011293">
    <property type="entry name" value="Ion_transpt_RnfA/RsxA"/>
</dbReference>
<dbReference type="NCBIfam" id="TIGR01943">
    <property type="entry name" value="rnfA"/>
    <property type="match status" value="1"/>
</dbReference>
<evidence type="ECO:0000256" key="7">
    <source>
        <dbReference type="ARBA" id="ARBA00023136"/>
    </source>
</evidence>
<keyword evidence="4 8" id="KW-1278">Translocase</keyword>
<dbReference type="EMBL" id="VFJB01000009">
    <property type="protein sequence ID" value="KAA0256998.1"/>
    <property type="molecule type" value="Genomic_DNA"/>
</dbReference>
<keyword evidence="7 8" id="KW-0472">Membrane</keyword>
<dbReference type="GO" id="GO:0005886">
    <property type="term" value="C:plasma membrane"/>
    <property type="evidence" value="ECO:0007669"/>
    <property type="project" value="UniProtKB-SubCell"/>
</dbReference>
<comment type="subcellular location">
    <subcellularLocation>
        <location evidence="8">Cell membrane</location>
        <topology evidence="8">Multi-pass membrane protein</topology>
    </subcellularLocation>
    <subcellularLocation>
        <location evidence="1">Endomembrane system</location>
        <topology evidence="1">Multi-pass membrane protein</topology>
    </subcellularLocation>
</comment>
<proteinExistence type="inferred from homology"/>
<dbReference type="HAMAP" id="MF_00459">
    <property type="entry name" value="RsxA_RnfA"/>
    <property type="match status" value="1"/>
</dbReference>
<dbReference type="RefSeq" id="WP_149267143.1">
    <property type="nucleotide sequence ID" value="NZ_VFJB01000009.1"/>
</dbReference>
<feature type="transmembrane region" description="Helical" evidence="8">
    <location>
        <begin position="104"/>
        <end position="124"/>
    </location>
</feature>
<keyword evidence="8" id="KW-1003">Cell membrane</keyword>
<evidence type="ECO:0000256" key="2">
    <source>
        <dbReference type="ARBA" id="ARBA00022448"/>
    </source>
</evidence>
<feature type="transmembrane region" description="Helical" evidence="8">
    <location>
        <begin position="71"/>
        <end position="92"/>
    </location>
</feature>
<evidence type="ECO:0000256" key="3">
    <source>
        <dbReference type="ARBA" id="ARBA00022692"/>
    </source>
</evidence>
<gene>
    <name evidence="9" type="primary">rsxA</name>
    <name evidence="8" type="synonym">rnfA</name>
    <name evidence="9" type="ORF">FHQ18_10520</name>
</gene>
<dbReference type="Proteomes" id="UP000322876">
    <property type="component" value="Unassembled WGS sequence"/>
</dbReference>
<keyword evidence="10" id="KW-1185">Reference proteome</keyword>
<dbReference type="GO" id="GO:0012505">
    <property type="term" value="C:endomembrane system"/>
    <property type="evidence" value="ECO:0007669"/>
    <property type="project" value="UniProtKB-SubCell"/>
</dbReference>
<keyword evidence="2 8" id="KW-0813">Transport</keyword>
<feature type="transmembrane region" description="Helical" evidence="8">
    <location>
        <begin position="165"/>
        <end position="187"/>
    </location>
</feature>
<evidence type="ECO:0000313" key="9">
    <source>
        <dbReference type="EMBL" id="KAA0256998.1"/>
    </source>
</evidence>
<evidence type="ECO:0000256" key="1">
    <source>
        <dbReference type="ARBA" id="ARBA00004127"/>
    </source>
</evidence>
<comment type="similarity">
    <text evidence="8">Belongs to the NqrDE/RnfAE family.</text>
</comment>
<dbReference type="PIRSF" id="PIRSF006102">
    <property type="entry name" value="NQR_DE"/>
    <property type="match status" value="1"/>
</dbReference>
<protein>
    <recommendedName>
        <fullName evidence="8">Ion-translocating oxidoreductase complex subunit A</fullName>
        <ecNumber evidence="8">7.-.-.-</ecNumber>
    </recommendedName>
    <alternativeName>
        <fullName evidence="8">Rnf electron transport complex subunit A</fullName>
    </alternativeName>
</protein>
<dbReference type="Pfam" id="PF02508">
    <property type="entry name" value="Rnf-Nqr"/>
    <property type="match status" value="1"/>
</dbReference>
<dbReference type="EC" id="7.-.-.-" evidence="8"/>
<dbReference type="InterPro" id="IPR003667">
    <property type="entry name" value="NqrDE/RnfAE"/>
</dbReference>
<comment type="caution">
    <text evidence="9">The sequence shown here is derived from an EMBL/GenBank/DDBJ whole genome shotgun (WGS) entry which is preliminary data.</text>
</comment>
<keyword evidence="6 8" id="KW-1133">Transmembrane helix</keyword>
<accession>A0A5A8F5Q7</accession>
<comment type="subunit">
    <text evidence="8">The complex is composed of six subunits: RnfA, RnfB, RnfC, RnfD, RnfE and RnfG.</text>
</comment>
<evidence type="ECO:0000313" key="10">
    <source>
        <dbReference type="Proteomes" id="UP000322876"/>
    </source>
</evidence>
<reference evidence="9 10" key="1">
    <citation type="submission" date="2019-06" db="EMBL/GenBank/DDBJ databases">
        <title>Genomic insights into carbon and energy metabolism of Deferribacter autotrophicus revealed new metabolic traits in the phylum Deferribacteres.</title>
        <authorList>
            <person name="Slobodkin A.I."/>
            <person name="Slobodkina G.B."/>
            <person name="Allioux M."/>
            <person name="Alain K."/>
            <person name="Jebbar M."/>
            <person name="Shadrin V."/>
            <person name="Kublanov I.V."/>
            <person name="Toshchakov S.V."/>
            <person name="Bonch-Osmolovskaya E.A."/>
        </authorList>
    </citation>
    <scope>NUCLEOTIDE SEQUENCE [LARGE SCALE GENOMIC DNA]</scope>
    <source>
        <strain evidence="9 10">SL50</strain>
    </source>
</reference>
<feature type="transmembrane region" description="Helical" evidence="8">
    <location>
        <begin position="130"/>
        <end position="153"/>
    </location>
</feature>
<dbReference type="InterPro" id="IPR050133">
    <property type="entry name" value="NqrDE/RnfAE_oxidrdctase"/>
</dbReference>
<dbReference type="OrthoDB" id="9803631at2"/>
<dbReference type="PANTHER" id="PTHR30335:SF0">
    <property type="entry name" value="ION-TRANSLOCATING OXIDOREDUCTASE COMPLEX SUBUNIT A"/>
    <property type="match status" value="1"/>
</dbReference>
<name>A0A5A8F5Q7_9BACT</name>
<sequence length="193" mass="21181">MKELILIFISAVLVNNFVLSRFLGICPFFGVSKKLDTAIGMSFAVTFVMTMAGVITWIIQYTVLNPLNLGYLQTIVFILVIASLVQFVEMVIEKTSPALYKSLGIFLPLITTNCAILGAALLNIQFKFNFLQMLVFTIGSSLGFGLALVLFAGIRERIELSDIPFYFRGLPIAFITAGILALAFMGFSGLVKI</sequence>
<evidence type="ECO:0000256" key="8">
    <source>
        <dbReference type="HAMAP-Rule" id="MF_00459"/>
    </source>
</evidence>
<evidence type="ECO:0000256" key="5">
    <source>
        <dbReference type="ARBA" id="ARBA00022982"/>
    </source>
</evidence>
<dbReference type="PANTHER" id="PTHR30335">
    <property type="entry name" value="INTEGRAL MEMBRANE PROTEIN OF SOXR-REDUCING COMPLEX"/>
    <property type="match status" value="1"/>
</dbReference>
<feature type="transmembrane region" description="Helical" evidence="8">
    <location>
        <begin position="38"/>
        <end position="59"/>
    </location>
</feature>
<evidence type="ECO:0000256" key="6">
    <source>
        <dbReference type="ARBA" id="ARBA00022989"/>
    </source>
</evidence>
<dbReference type="GO" id="GO:0022900">
    <property type="term" value="P:electron transport chain"/>
    <property type="evidence" value="ECO:0007669"/>
    <property type="project" value="UniProtKB-UniRule"/>
</dbReference>
<keyword evidence="3 8" id="KW-0812">Transmembrane</keyword>
<organism evidence="9 10">
    <name type="scientific">Deferribacter autotrophicus</name>
    <dbReference type="NCBI Taxonomy" id="500465"/>
    <lineage>
        <taxon>Bacteria</taxon>
        <taxon>Pseudomonadati</taxon>
        <taxon>Deferribacterota</taxon>
        <taxon>Deferribacteres</taxon>
        <taxon>Deferribacterales</taxon>
        <taxon>Deferribacteraceae</taxon>
        <taxon>Deferribacter</taxon>
    </lineage>
</organism>
<dbReference type="NCBIfam" id="NF003481">
    <property type="entry name" value="PRK05151.1"/>
    <property type="match status" value="1"/>
</dbReference>
<dbReference type="AlphaFoldDB" id="A0A5A8F5Q7"/>
<comment type="function">
    <text evidence="8">Part of a membrane-bound complex that couples electron transfer with translocation of ions across the membrane.</text>
</comment>